<reference evidence="2" key="1">
    <citation type="journal article" date="2023" name="Nat. Plants">
        <title>Single-cell RNA sequencing provides a high-resolution roadmap for understanding the multicellular compartmentation of specialized metabolism.</title>
        <authorList>
            <person name="Sun S."/>
            <person name="Shen X."/>
            <person name="Li Y."/>
            <person name="Li Y."/>
            <person name="Wang S."/>
            <person name="Li R."/>
            <person name="Zhang H."/>
            <person name="Shen G."/>
            <person name="Guo B."/>
            <person name="Wei J."/>
            <person name="Xu J."/>
            <person name="St-Pierre B."/>
            <person name="Chen S."/>
            <person name="Sun C."/>
        </authorList>
    </citation>
    <scope>NUCLEOTIDE SEQUENCE [LARGE SCALE GENOMIC DNA]</scope>
</reference>
<accession>A0ACC0BC89</accession>
<organism evidence="1 2">
    <name type="scientific">Catharanthus roseus</name>
    <name type="common">Madagascar periwinkle</name>
    <name type="synonym">Vinca rosea</name>
    <dbReference type="NCBI Taxonomy" id="4058"/>
    <lineage>
        <taxon>Eukaryota</taxon>
        <taxon>Viridiplantae</taxon>
        <taxon>Streptophyta</taxon>
        <taxon>Embryophyta</taxon>
        <taxon>Tracheophyta</taxon>
        <taxon>Spermatophyta</taxon>
        <taxon>Magnoliopsida</taxon>
        <taxon>eudicotyledons</taxon>
        <taxon>Gunneridae</taxon>
        <taxon>Pentapetalae</taxon>
        <taxon>asterids</taxon>
        <taxon>lamiids</taxon>
        <taxon>Gentianales</taxon>
        <taxon>Apocynaceae</taxon>
        <taxon>Rauvolfioideae</taxon>
        <taxon>Vinceae</taxon>
        <taxon>Catharanthinae</taxon>
        <taxon>Catharanthus</taxon>
    </lineage>
</organism>
<dbReference type="Proteomes" id="UP001060085">
    <property type="component" value="Linkage Group LG03"/>
</dbReference>
<sequence length="378" mass="44164">MNAFSHVPPGFRFHPTDEELVDYYLRKKVTSRRIDLDVIKDVDLYKIEPWDLQELCRIGTEEQNEWYFFSHKDKKYPTGTRTNRATAAGFWKATGRDKAIYCKHDLIGMRKTLVFYKGRAPNGQKSDWIMHEYRLETDENGTPQEEGWVVCRVFKKRIATMRKMSEHESPIWYEDQVSFMPDMDSPKQQQQQQQYSHSNLNNTYHYHPNYNNCKKEMDFHYQIPQDHHFLQQLPLLESPKLLQSAPSSVVPNSMPAAFGLNMNHGSSLQPSLLQVQQEHILHQSQDHHHPLHNSVYSSDMSNDQGGDQVATDWRVLDKFVASQLSQEELSKENDYTNANNNFRGSDDSNMMIKDSEKQEMATENVSTSSSSCQIDMWK</sequence>
<proteinExistence type="predicted"/>
<evidence type="ECO:0000313" key="2">
    <source>
        <dbReference type="Proteomes" id="UP001060085"/>
    </source>
</evidence>
<gene>
    <name evidence="1" type="ORF">M9H77_10608</name>
</gene>
<keyword evidence="2" id="KW-1185">Reference proteome</keyword>
<evidence type="ECO:0000313" key="1">
    <source>
        <dbReference type="EMBL" id="KAI5670244.1"/>
    </source>
</evidence>
<name>A0ACC0BC89_CATRO</name>
<protein>
    <submittedName>
        <fullName evidence="1">Uncharacterized protein</fullName>
    </submittedName>
</protein>
<comment type="caution">
    <text evidence="1">The sequence shown here is derived from an EMBL/GenBank/DDBJ whole genome shotgun (WGS) entry which is preliminary data.</text>
</comment>
<dbReference type="EMBL" id="CM044703">
    <property type="protein sequence ID" value="KAI5670244.1"/>
    <property type="molecule type" value="Genomic_DNA"/>
</dbReference>